<dbReference type="EMBL" id="MAXA01000149">
    <property type="protein sequence ID" value="OHV33125.1"/>
    <property type="molecule type" value="Genomic_DNA"/>
</dbReference>
<dbReference type="InterPro" id="IPR011335">
    <property type="entry name" value="Restrct_endonuc-II-like"/>
</dbReference>
<keyword evidence="3" id="KW-0540">Nuclease</keyword>
<keyword evidence="3" id="KW-0378">Hydrolase</keyword>
<dbReference type="SUPFAM" id="SSF52980">
    <property type="entry name" value="Restriction endonuclease-like"/>
    <property type="match status" value="1"/>
</dbReference>
<evidence type="ECO:0000313" key="4">
    <source>
        <dbReference type="Proteomes" id="UP000179769"/>
    </source>
</evidence>
<keyword evidence="1" id="KW-0472">Membrane</keyword>
<accession>A0A1S1QIQ3</accession>
<keyword evidence="1" id="KW-1133">Transmembrane helix</keyword>
<sequence length="207" mass="22350">MGERVVPRVAFGGVVLVVMVQVLVELLGWWTLPLGLLVALAAVGVLLTIRASRIREIGRRAAVAVLDTLSPAGFEHHVADLLTRDGCRRVRVVGGRGDGGVDVLALTPRGARIAVQCKHYRSRPVGPSEVRDFNGCAWTDHRADIALMVTSGRFTAAAADFGQRHRIQMVDRELLARWMAGERILPGIPAPRRSPVDVSPTSGDASR</sequence>
<dbReference type="InterPro" id="IPR007560">
    <property type="entry name" value="Restrct_endonuc_IV_Mrr"/>
</dbReference>
<reference evidence="4" key="1">
    <citation type="submission" date="2016-07" db="EMBL/GenBank/DDBJ databases">
        <title>Frankia sp. NRRL B-16219 Genome sequencing.</title>
        <authorList>
            <person name="Ghodhbane-Gtari F."/>
            <person name="Swanson E."/>
            <person name="Gueddou A."/>
            <person name="Louati M."/>
            <person name="Nouioui I."/>
            <person name="Hezbri K."/>
            <person name="Abebe-Akele F."/>
            <person name="Simpson S."/>
            <person name="Morris K."/>
            <person name="Thomas K."/>
            <person name="Gtari M."/>
            <person name="Tisa L.S."/>
        </authorList>
    </citation>
    <scope>NUCLEOTIDE SEQUENCE [LARGE SCALE GENOMIC DNA]</scope>
    <source>
        <strain evidence="4">NRRL B-16219</strain>
    </source>
</reference>
<dbReference type="GO" id="GO:0009307">
    <property type="term" value="P:DNA restriction-modification system"/>
    <property type="evidence" value="ECO:0007669"/>
    <property type="project" value="InterPro"/>
</dbReference>
<evidence type="ECO:0000259" key="2">
    <source>
        <dbReference type="Pfam" id="PF04471"/>
    </source>
</evidence>
<comment type="caution">
    <text evidence="3">The sequence shown here is derived from an EMBL/GenBank/DDBJ whole genome shotgun (WGS) entry which is preliminary data.</text>
</comment>
<organism evidence="3 4">
    <name type="scientific">Parafrankia soli</name>
    <dbReference type="NCBI Taxonomy" id="2599596"/>
    <lineage>
        <taxon>Bacteria</taxon>
        <taxon>Bacillati</taxon>
        <taxon>Actinomycetota</taxon>
        <taxon>Actinomycetes</taxon>
        <taxon>Frankiales</taxon>
        <taxon>Frankiaceae</taxon>
        <taxon>Parafrankia</taxon>
    </lineage>
</organism>
<evidence type="ECO:0000313" key="3">
    <source>
        <dbReference type="EMBL" id="OHV33125.1"/>
    </source>
</evidence>
<feature type="transmembrane region" description="Helical" evidence="1">
    <location>
        <begin position="5"/>
        <end position="24"/>
    </location>
</feature>
<evidence type="ECO:0000256" key="1">
    <source>
        <dbReference type="SAM" id="Phobius"/>
    </source>
</evidence>
<keyword evidence="3" id="KW-0255">Endonuclease</keyword>
<gene>
    <name evidence="3" type="ORF">BBK14_33720</name>
</gene>
<feature type="domain" description="Restriction endonuclease type IV Mrr" evidence="2">
    <location>
        <begin position="66"/>
        <end position="179"/>
    </location>
</feature>
<dbReference type="GO" id="GO:0015666">
    <property type="term" value="F:restriction endodeoxyribonuclease activity"/>
    <property type="evidence" value="ECO:0007669"/>
    <property type="project" value="TreeGrafter"/>
</dbReference>
<dbReference type="Gene3D" id="3.40.1350.10">
    <property type="match status" value="1"/>
</dbReference>
<dbReference type="InterPro" id="IPR011856">
    <property type="entry name" value="tRNA_endonuc-like_dom_sf"/>
</dbReference>
<dbReference type="Proteomes" id="UP000179769">
    <property type="component" value="Unassembled WGS sequence"/>
</dbReference>
<dbReference type="Pfam" id="PF04471">
    <property type="entry name" value="Mrr_cat"/>
    <property type="match status" value="1"/>
</dbReference>
<keyword evidence="4" id="KW-1185">Reference proteome</keyword>
<keyword evidence="1" id="KW-0812">Transmembrane</keyword>
<dbReference type="AlphaFoldDB" id="A0A1S1QIQ3"/>
<feature type="transmembrane region" description="Helical" evidence="1">
    <location>
        <begin position="30"/>
        <end position="49"/>
    </location>
</feature>
<dbReference type="PANTHER" id="PTHR30015:SF6">
    <property type="entry name" value="SLL1429 PROTEIN"/>
    <property type="match status" value="1"/>
</dbReference>
<dbReference type="OrthoDB" id="5181666at2"/>
<proteinExistence type="predicted"/>
<dbReference type="PANTHER" id="PTHR30015">
    <property type="entry name" value="MRR RESTRICTION SYSTEM PROTEIN"/>
    <property type="match status" value="1"/>
</dbReference>
<protein>
    <submittedName>
        <fullName evidence="3">Restriction endonuclease</fullName>
    </submittedName>
</protein>
<name>A0A1S1QIQ3_9ACTN</name>
<dbReference type="GO" id="GO:0003677">
    <property type="term" value="F:DNA binding"/>
    <property type="evidence" value="ECO:0007669"/>
    <property type="project" value="InterPro"/>
</dbReference>
<dbReference type="InterPro" id="IPR052906">
    <property type="entry name" value="Type_IV_Methyl-Rstrct_Enzyme"/>
</dbReference>